<keyword evidence="2 3" id="KW-0238">DNA-binding</keyword>
<evidence type="ECO:0000256" key="1">
    <source>
        <dbReference type="ARBA" id="ARBA00004123"/>
    </source>
</evidence>
<keyword evidence="2 3" id="KW-0539">Nucleus</keyword>
<dbReference type="PANTHER" id="PTHR24329:SF543">
    <property type="entry name" value="FI01017P-RELATED"/>
    <property type="match status" value="1"/>
</dbReference>
<dbReference type="EMBL" id="CAHIKZ030000434">
    <property type="protein sequence ID" value="CAE1174138.1"/>
    <property type="molecule type" value="Genomic_DNA"/>
</dbReference>
<keyword evidence="8" id="KW-1185">Reference proteome</keyword>
<evidence type="ECO:0000313" key="7">
    <source>
        <dbReference type="EMBL" id="CAE1174138.1"/>
    </source>
</evidence>
<organism evidence="7 8">
    <name type="scientific">Acanthosepion pharaonis</name>
    <name type="common">Pharaoh cuttlefish</name>
    <name type="synonym">Sepia pharaonis</name>
    <dbReference type="NCBI Taxonomy" id="158019"/>
    <lineage>
        <taxon>Eukaryota</taxon>
        <taxon>Metazoa</taxon>
        <taxon>Spiralia</taxon>
        <taxon>Lophotrochozoa</taxon>
        <taxon>Mollusca</taxon>
        <taxon>Cephalopoda</taxon>
        <taxon>Coleoidea</taxon>
        <taxon>Decapodiformes</taxon>
        <taxon>Sepiida</taxon>
        <taxon>Sepiina</taxon>
        <taxon>Sepiidae</taxon>
        <taxon>Acanthosepion</taxon>
    </lineage>
</organism>
<comment type="caution">
    <text evidence="7">The sequence shown here is derived from an EMBL/GenBank/DDBJ whole genome shotgun (WGS) entry which is preliminary data.</text>
</comment>
<feature type="transmembrane region" description="Helical" evidence="5">
    <location>
        <begin position="288"/>
        <end position="307"/>
    </location>
</feature>
<dbReference type="SUPFAM" id="SSF46689">
    <property type="entry name" value="Homeodomain-like"/>
    <property type="match status" value="1"/>
</dbReference>
<keyword evidence="5" id="KW-0472">Membrane</keyword>
<feature type="region of interest" description="Disordered" evidence="4">
    <location>
        <begin position="82"/>
        <end position="107"/>
    </location>
</feature>
<keyword evidence="5" id="KW-0812">Transmembrane</keyword>
<dbReference type="FunFam" id="1.10.10.60:FF:000710">
    <property type="entry name" value="Paired box 7a"/>
    <property type="match status" value="1"/>
</dbReference>
<evidence type="ECO:0000313" key="8">
    <source>
        <dbReference type="Proteomes" id="UP000597762"/>
    </source>
</evidence>
<comment type="subcellular location">
    <subcellularLocation>
        <location evidence="1 2 3">Nucleus</location>
    </subcellularLocation>
</comment>
<keyword evidence="2 3" id="KW-0371">Homeobox</keyword>
<dbReference type="CDD" id="cd00086">
    <property type="entry name" value="homeodomain"/>
    <property type="match status" value="1"/>
</dbReference>
<feature type="domain" description="Homeobox" evidence="6">
    <location>
        <begin position="193"/>
        <end position="243"/>
    </location>
</feature>
<feature type="transmembrane region" description="Helical" evidence="5">
    <location>
        <begin position="377"/>
        <end position="403"/>
    </location>
</feature>
<accession>A0A812B925</accession>
<dbReference type="GO" id="GO:0005634">
    <property type="term" value="C:nucleus"/>
    <property type="evidence" value="ECO:0007669"/>
    <property type="project" value="UniProtKB-SubCell"/>
</dbReference>
<reference evidence="7" key="1">
    <citation type="submission" date="2021-01" db="EMBL/GenBank/DDBJ databases">
        <authorList>
            <person name="Li R."/>
            <person name="Bekaert M."/>
        </authorList>
    </citation>
    <scope>NUCLEOTIDE SEQUENCE</scope>
    <source>
        <strain evidence="7">Farmed</strain>
    </source>
</reference>
<dbReference type="InterPro" id="IPR009057">
    <property type="entry name" value="Homeodomain-like_sf"/>
</dbReference>
<dbReference type="Gene3D" id="1.10.10.60">
    <property type="entry name" value="Homeodomain-like"/>
    <property type="match status" value="1"/>
</dbReference>
<feature type="DNA-binding region" description="Homeobox" evidence="2">
    <location>
        <begin position="195"/>
        <end position="244"/>
    </location>
</feature>
<dbReference type="InterPro" id="IPR001356">
    <property type="entry name" value="HD"/>
</dbReference>
<dbReference type="SMART" id="SM00389">
    <property type="entry name" value="HOX"/>
    <property type="match status" value="1"/>
</dbReference>
<evidence type="ECO:0000256" key="4">
    <source>
        <dbReference type="SAM" id="MobiDB-lite"/>
    </source>
</evidence>
<dbReference type="PROSITE" id="PS50071">
    <property type="entry name" value="HOMEOBOX_2"/>
    <property type="match status" value="1"/>
</dbReference>
<evidence type="ECO:0000256" key="5">
    <source>
        <dbReference type="SAM" id="Phobius"/>
    </source>
</evidence>
<dbReference type="InterPro" id="IPR050649">
    <property type="entry name" value="Paired_Homeobox_TFs"/>
</dbReference>
<evidence type="ECO:0000259" key="6">
    <source>
        <dbReference type="PROSITE" id="PS50071"/>
    </source>
</evidence>
<dbReference type="PANTHER" id="PTHR24329">
    <property type="entry name" value="HOMEOBOX PROTEIN ARISTALESS"/>
    <property type="match status" value="1"/>
</dbReference>
<evidence type="ECO:0000256" key="3">
    <source>
        <dbReference type="RuleBase" id="RU000682"/>
    </source>
</evidence>
<dbReference type="GO" id="GO:0000981">
    <property type="term" value="F:DNA-binding transcription factor activity, RNA polymerase II-specific"/>
    <property type="evidence" value="ECO:0007669"/>
    <property type="project" value="TreeGrafter"/>
</dbReference>
<feature type="region of interest" description="Disordered" evidence="4">
    <location>
        <begin position="1"/>
        <end position="20"/>
    </location>
</feature>
<gene>
    <name evidence="7" type="ORF">SPHA_12960</name>
</gene>
<sequence length="472" mass="54526">MASDSPSVGMKPPDNSPLDERFYPLAMRHKLLAVDRELIQQHPGLEIHSGSVLNSAKRPTNGMFRPYSPETTYCSDGHVDSGKEEPFGSPVYSVSDKDGRMLSGSNKTGLDSKCGGLRVDVGERQVIEEITKREGGEQDVCCIRREDKDDAKKVLSVREESEDREIDKGECADKKCPGGEVGPDCDVEEFGKRKQRRYRTTFTSYQLDELERAFQKTHYPDVFTREELAMRIDLTEARVQLLFLLPLSLSPSLVTSAPPPVRRYSFIISLKQPFFKFLNHCFLLPPPILIQPLYTHFSFLAFLFSLFTRHSFSFLHSPSFRLYSHHPLFRISFPFFLSIFLPFPLYSFIFLHSSTFRFFSHLPHFRLIFCTLRLFDSLLICLFPLILFSFLTTFSVFCSVHLFLHFSCPSFSLKFSFFILTNDLVFCTLHLFASFLISVFFAKVFFVFFSELFQFSEVFTISLLFLLKRKRG</sequence>
<dbReference type="Proteomes" id="UP000597762">
    <property type="component" value="Unassembled WGS sequence"/>
</dbReference>
<protein>
    <submittedName>
        <fullName evidence="7">ARX</fullName>
    </submittedName>
</protein>
<name>A0A812B925_ACAPH</name>
<feature type="transmembrane region" description="Helical" evidence="5">
    <location>
        <begin position="415"/>
        <end position="438"/>
    </location>
</feature>
<dbReference type="GO" id="GO:0000977">
    <property type="term" value="F:RNA polymerase II transcription regulatory region sequence-specific DNA binding"/>
    <property type="evidence" value="ECO:0007669"/>
    <property type="project" value="TreeGrafter"/>
</dbReference>
<dbReference type="Pfam" id="PF00046">
    <property type="entry name" value="Homeodomain"/>
    <property type="match status" value="1"/>
</dbReference>
<feature type="transmembrane region" description="Helical" evidence="5">
    <location>
        <begin position="328"/>
        <end position="351"/>
    </location>
</feature>
<dbReference type="OrthoDB" id="6159439at2759"/>
<keyword evidence="5" id="KW-1133">Transmembrane helix</keyword>
<evidence type="ECO:0000256" key="2">
    <source>
        <dbReference type="PROSITE-ProRule" id="PRU00108"/>
    </source>
</evidence>
<feature type="transmembrane region" description="Helical" evidence="5">
    <location>
        <begin position="444"/>
        <end position="467"/>
    </location>
</feature>
<proteinExistence type="predicted"/>
<dbReference type="AlphaFoldDB" id="A0A812B925"/>